<dbReference type="InterPro" id="IPR029039">
    <property type="entry name" value="Flavoprotein-like_sf"/>
</dbReference>
<dbReference type="InterPro" id="IPR005025">
    <property type="entry name" value="FMN_Rdtase-like_dom"/>
</dbReference>
<evidence type="ECO:0000313" key="4">
    <source>
        <dbReference type="EMBL" id="HHS29491.1"/>
    </source>
</evidence>
<feature type="domain" description="NADPH-dependent FMN reductase-like" evidence="3">
    <location>
        <begin position="1"/>
        <end position="132"/>
    </location>
</feature>
<name>A0A7V6A3W1_9BACT</name>
<dbReference type="EMBL" id="DTGR01000120">
    <property type="protein sequence ID" value="HHS29491.1"/>
    <property type="molecule type" value="Genomic_DNA"/>
</dbReference>
<evidence type="ECO:0000256" key="2">
    <source>
        <dbReference type="ARBA" id="ARBA00022643"/>
    </source>
</evidence>
<dbReference type="Pfam" id="PF03358">
    <property type="entry name" value="FMN_red"/>
    <property type="match status" value="1"/>
</dbReference>
<keyword evidence="1" id="KW-0285">Flavoprotein</keyword>
<gene>
    <name evidence="4" type="ORF">ENV52_07315</name>
</gene>
<dbReference type="InterPro" id="IPR051796">
    <property type="entry name" value="ISF_SsuE-like"/>
</dbReference>
<evidence type="ECO:0000259" key="3">
    <source>
        <dbReference type="Pfam" id="PF03358"/>
    </source>
</evidence>
<dbReference type="GO" id="GO:0016491">
    <property type="term" value="F:oxidoreductase activity"/>
    <property type="evidence" value="ECO:0007669"/>
    <property type="project" value="InterPro"/>
</dbReference>
<evidence type="ECO:0000256" key="1">
    <source>
        <dbReference type="ARBA" id="ARBA00022630"/>
    </source>
</evidence>
<dbReference type="PANTHER" id="PTHR43278:SF1">
    <property type="entry name" value="IRON-SULFUR FLAVOPROTEIN MJ1083"/>
    <property type="match status" value="1"/>
</dbReference>
<dbReference type="SUPFAM" id="SSF52218">
    <property type="entry name" value="Flavoproteins"/>
    <property type="match status" value="1"/>
</dbReference>
<dbReference type="Gene3D" id="3.40.50.360">
    <property type="match status" value="1"/>
</dbReference>
<proteinExistence type="predicted"/>
<accession>A0A7V6A3W1</accession>
<dbReference type="AlphaFoldDB" id="A0A7V6A3W1"/>
<organism evidence="4">
    <name type="scientific">Desulfobacca acetoxidans</name>
    <dbReference type="NCBI Taxonomy" id="60893"/>
    <lineage>
        <taxon>Bacteria</taxon>
        <taxon>Pseudomonadati</taxon>
        <taxon>Thermodesulfobacteriota</taxon>
        <taxon>Desulfobaccia</taxon>
        <taxon>Desulfobaccales</taxon>
        <taxon>Desulfobaccaceae</taxon>
        <taxon>Desulfobacca</taxon>
    </lineage>
</organism>
<dbReference type="PANTHER" id="PTHR43278">
    <property type="entry name" value="NAD(P)H-DEPENDENT FMN-CONTAINING OXIDOREDUCTASE YWQN-RELATED"/>
    <property type="match status" value="1"/>
</dbReference>
<reference evidence="4" key="1">
    <citation type="journal article" date="2020" name="mSystems">
        <title>Genome- and Community-Level Interaction Insights into Carbon Utilization and Element Cycling Functions of Hydrothermarchaeota in Hydrothermal Sediment.</title>
        <authorList>
            <person name="Zhou Z."/>
            <person name="Liu Y."/>
            <person name="Xu W."/>
            <person name="Pan J."/>
            <person name="Luo Z.H."/>
            <person name="Li M."/>
        </authorList>
    </citation>
    <scope>NUCLEOTIDE SEQUENCE [LARGE SCALE GENOMIC DNA]</scope>
    <source>
        <strain evidence="4">SpSt-767</strain>
    </source>
</reference>
<comment type="caution">
    <text evidence="4">The sequence shown here is derived from an EMBL/GenBank/DDBJ whole genome shotgun (WGS) entry which is preliminary data.</text>
</comment>
<protein>
    <submittedName>
        <fullName evidence="4">Flavodoxin family protein</fullName>
    </submittedName>
</protein>
<keyword evidence="2" id="KW-0288">FMN</keyword>
<sequence length="233" mass="25155">MRILGISGSPRQDEASGVNKLVRTVLEATGCEYELISLRAKKISGCIACLQCVEDNICKVQDDVTPLRDKIVKAEAYVIGAPNYYSGINAATQALLERWFQFRHQAGTLLWGKLAVVIGVGGSSGQPPAEVLERYLAYNFIDTIAKVTAQGAASCFSCGFGETCPVGIPRMLYGDDVKITPEMVPDVTRQPTVMAAAVAAGKLLGDRLRQGVDREAVTQKMMQAMMEKFKSSA</sequence>